<evidence type="ECO:0000259" key="8">
    <source>
        <dbReference type="PROSITE" id="PS51645"/>
    </source>
</evidence>
<reference evidence="9 10" key="1">
    <citation type="journal article" date="2011" name="Front. Microbiol.">
        <title>Genomic signatures of strain selection and enhancement in Bacillus atrophaeus var. globigii, a historical biowarfare simulant.</title>
        <authorList>
            <person name="Gibbons H.S."/>
            <person name="Broomall S.M."/>
            <person name="McNew L.A."/>
            <person name="Daligault H."/>
            <person name="Chapman C."/>
            <person name="Bruce D."/>
            <person name="Karavis M."/>
            <person name="Krepps M."/>
            <person name="McGregor P.A."/>
            <person name="Hong C."/>
            <person name="Park K.H."/>
            <person name="Akmal A."/>
            <person name="Feldman A."/>
            <person name="Lin J.S."/>
            <person name="Chang W.E."/>
            <person name="Higgs B.W."/>
            <person name="Demirev P."/>
            <person name="Lindquist J."/>
            <person name="Liem A."/>
            <person name="Fochler E."/>
            <person name="Read T.D."/>
            <person name="Tapia R."/>
            <person name="Johnson S."/>
            <person name="Bishop-Lilly K.A."/>
            <person name="Detter C."/>
            <person name="Han C."/>
            <person name="Sozhamannan S."/>
            <person name="Rosenzweig C.N."/>
            <person name="Skowronski E.W."/>
        </authorList>
    </citation>
    <scope>NUCLEOTIDE SEQUENCE [LARGE SCALE GENOMIC DNA]</scope>
    <source>
        <strain evidence="9 10">GYP-17</strain>
    </source>
</reference>
<dbReference type="InterPro" id="IPR014729">
    <property type="entry name" value="Rossmann-like_a/b/a_fold"/>
</dbReference>
<sequence length="441" mass="49686">MSKGPPVDDKAVTSSRALIWFRRNLRIQDNPAVAACAHQPTLGVFCIGSEYTSSWLNIPRCSPVRARFLQRTLDALTSNLQALGTDLVTHNGEAIVYIPSLCDAMEISQVHSQRLFSHDERVEQERMQSALNAMGVELILHDDYTLLHPHTVWRSRVHPVSANTSFSKFRKVCAPETQSIDCPDEITPSALKRIENADQYVSHSPFPLPTAQGDTKRGALAFNGGEAAALERLSHYIGGPIHHYKETRNEMLGADFSSKLSPWLNLGALSPNQVLRAVRDAEQRKGANPSTEWLVVELLWRDFFQFLAWELGGEMFNKSALNHDLKLKRNASFSQWCQGTTGEDFVDANMRELLATGYMSNRGRQNVASALIHEIQADWRLGAAWFEAHLLDYDPASNYGNWRYIAGLSANPRGGSWFNLKKQAEHYDPQSAFRRHWLKSQ</sequence>
<name>A0A432WB18_9GAMM</name>
<dbReference type="PANTHER" id="PTHR11455">
    <property type="entry name" value="CRYPTOCHROME"/>
    <property type="match status" value="1"/>
</dbReference>
<keyword evidence="3 6" id="KW-0285">Flavoprotein</keyword>
<dbReference type="PRINTS" id="PR00147">
    <property type="entry name" value="DNAPHOTLYASE"/>
</dbReference>
<evidence type="ECO:0000256" key="2">
    <source>
        <dbReference type="ARBA" id="ARBA00017881"/>
    </source>
</evidence>
<dbReference type="InterPro" id="IPR036134">
    <property type="entry name" value="Crypto/Photolyase_FAD-like_sf"/>
</dbReference>
<feature type="binding site" evidence="6">
    <location>
        <begin position="297"/>
        <end position="304"/>
    </location>
    <ligand>
        <name>FAD</name>
        <dbReference type="ChEBI" id="CHEBI:57692"/>
    </ligand>
</feature>
<dbReference type="GO" id="GO:0003904">
    <property type="term" value="F:deoxyribodipyrimidine photo-lyase activity"/>
    <property type="evidence" value="ECO:0007669"/>
    <property type="project" value="TreeGrafter"/>
</dbReference>
<comment type="cofactor">
    <cofactor evidence="7">
        <name>(6R)-5,10-methylene-5,6,7,8-tetrahydrofolate</name>
        <dbReference type="ChEBI" id="CHEBI:15636"/>
    </cofactor>
    <text evidence="7">Binds 1 5,10-methenyltetrahydrofolate (MTHF) per subunit.</text>
</comment>
<dbReference type="Pfam" id="PF03441">
    <property type="entry name" value="FAD_binding_7"/>
    <property type="match status" value="1"/>
</dbReference>
<dbReference type="EMBL" id="PIPM01000023">
    <property type="protein sequence ID" value="RUO27437.1"/>
    <property type="molecule type" value="Genomic_DNA"/>
</dbReference>
<dbReference type="Gene3D" id="3.40.50.620">
    <property type="entry name" value="HUPs"/>
    <property type="match status" value="1"/>
</dbReference>
<evidence type="ECO:0000256" key="3">
    <source>
        <dbReference type="ARBA" id="ARBA00022630"/>
    </source>
</evidence>
<dbReference type="InterPro" id="IPR036155">
    <property type="entry name" value="Crypto/Photolyase_N_sf"/>
</dbReference>
<dbReference type="AlphaFoldDB" id="A0A432WB18"/>
<comment type="cofactor">
    <cofactor evidence="6 7">
        <name>FAD</name>
        <dbReference type="ChEBI" id="CHEBI:57692"/>
    </cofactor>
    <text evidence="6 7">Binds 1 FAD per subunit.</text>
</comment>
<dbReference type="Pfam" id="PF00875">
    <property type="entry name" value="DNA_photolyase"/>
    <property type="match status" value="1"/>
</dbReference>
<accession>A0A432WB18</accession>
<keyword evidence="5 7" id="KW-0157">Chromophore</keyword>
<dbReference type="Gene3D" id="1.10.579.10">
    <property type="entry name" value="DNA Cyclobutane Dipyrimidine Photolyase, subunit A, domain 3"/>
    <property type="match status" value="1"/>
</dbReference>
<dbReference type="InterPro" id="IPR005101">
    <property type="entry name" value="Cryptochr/Photolyase_FAD-bd"/>
</dbReference>
<dbReference type="Gene3D" id="1.25.40.80">
    <property type="match status" value="1"/>
</dbReference>
<keyword evidence="10" id="KW-1185">Reference proteome</keyword>
<dbReference type="InterPro" id="IPR006050">
    <property type="entry name" value="DNA_photolyase_N"/>
</dbReference>
<dbReference type="InterPro" id="IPR002081">
    <property type="entry name" value="Cryptochrome/DNA_photolyase_1"/>
</dbReference>
<organism evidence="9 10">
    <name type="scientific">Aliidiomarina sanyensis</name>
    <dbReference type="NCBI Taxonomy" id="1249555"/>
    <lineage>
        <taxon>Bacteria</taxon>
        <taxon>Pseudomonadati</taxon>
        <taxon>Pseudomonadota</taxon>
        <taxon>Gammaproteobacteria</taxon>
        <taxon>Alteromonadales</taxon>
        <taxon>Idiomarinaceae</taxon>
        <taxon>Aliidiomarina</taxon>
    </lineage>
</organism>
<proteinExistence type="inferred from homology"/>
<protein>
    <recommendedName>
        <fullName evidence="2 7">Cryptochrome DASH</fullName>
    </recommendedName>
</protein>
<evidence type="ECO:0000256" key="5">
    <source>
        <dbReference type="ARBA" id="ARBA00022991"/>
    </source>
</evidence>
<feature type="domain" description="Photolyase/cryptochrome alpha/beta" evidence="8">
    <location>
        <begin position="15"/>
        <end position="146"/>
    </location>
</feature>
<feature type="binding site" evidence="6">
    <location>
        <begin position="392"/>
        <end position="394"/>
    </location>
    <ligand>
        <name>FAD</name>
        <dbReference type="ChEBI" id="CHEBI:57692"/>
    </ligand>
</feature>
<evidence type="ECO:0000256" key="7">
    <source>
        <dbReference type="RuleBase" id="RU367151"/>
    </source>
</evidence>
<feature type="binding site" evidence="6">
    <location>
        <position position="244"/>
    </location>
    <ligand>
        <name>FAD</name>
        <dbReference type="ChEBI" id="CHEBI:57692"/>
    </ligand>
</feature>
<dbReference type="InterPro" id="IPR014133">
    <property type="entry name" value="Cry_DASH"/>
</dbReference>
<dbReference type="SUPFAM" id="SSF48173">
    <property type="entry name" value="Cryptochrome/photolyase FAD-binding domain"/>
    <property type="match status" value="1"/>
</dbReference>
<evidence type="ECO:0000256" key="1">
    <source>
        <dbReference type="ARBA" id="ARBA00005862"/>
    </source>
</evidence>
<evidence type="ECO:0000313" key="10">
    <source>
        <dbReference type="Proteomes" id="UP000288405"/>
    </source>
</evidence>
<dbReference type="GO" id="GO:0071949">
    <property type="term" value="F:FAD binding"/>
    <property type="evidence" value="ECO:0007669"/>
    <property type="project" value="TreeGrafter"/>
</dbReference>
<evidence type="ECO:0000256" key="4">
    <source>
        <dbReference type="ARBA" id="ARBA00022827"/>
    </source>
</evidence>
<keyword evidence="4 6" id="KW-0274">FAD</keyword>
<dbReference type="NCBIfam" id="TIGR02765">
    <property type="entry name" value="crypto_DASH"/>
    <property type="match status" value="1"/>
</dbReference>
<evidence type="ECO:0000256" key="6">
    <source>
        <dbReference type="PIRSR" id="PIRSR602081-1"/>
    </source>
</evidence>
<dbReference type="GO" id="GO:0003677">
    <property type="term" value="F:DNA binding"/>
    <property type="evidence" value="ECO:0007669"/>
    <property type="project" value="TreeGrafter"/>
</dbReference>
<dbReference type="SUPFAM" id="SSF52425">
    <property type="entry name" value="Cryptochrome/photolyase, N-terminal domain"/>
    <property type="match status" value="1"/>
</dbReference>
<evidence type="ECO:0000313" key="9">
    <source>
        <dbReference type="EMBL" id="RUO27437.1"/>
    </source>
</evidence>
<comment type="caution">
    <text evidence="9">The sequence shown here is derived from an EMBL/GenBank/DDBJ whole genome shotgun (WGS) entry which is preliminary data.</text>
</comment>
<comment type="function">
    <text evidence="7">May have a photoreceptor function.</text>
</comment>
<dbReference type="Proteomes" id="UP000288405">
    <property type="component" value="Unassembled WGS sequence"/>
</dbReference>
<comment type="similarity">
    <text evidence="1 7">Belongs to the DNA photolyase class-1 family.</text>
</comment>
<feature type="binding site" evidence="6">
    <location>
        <begin position="257"/>
        <end position="261"/>
    </location>
    <ligand>
        <name>FAD</name>
        <dbReference type="ChEBI" id="CHEBI:57692"/>
    </ligand>
</feature>
<gene>
    <name evidence="9" type="ORF">CWE11_11665</name>
</gene>
<dbReference type="PROSITE" id="PS51645">
    <property type="entry name" value="PHR_CRY_ALPHA_BETA"/>
    <property type="match status" value="1"/>
</dbReference>
<dbReference type="GO" id="GO:0006281">
    <property type="term" value="P:DNA repair"/>
    <property type="evidence" value="ECO:0007669"/>
    <property type="project" value="InterPro"/>
</dbReference>